<evidence type="ECO:0000313" key="4">
    <source>
        <dbReference type="Proteomes" id="UP000007437"/>
    </source>
</evidence>
<dbReference type="PANTHER" id="PTHR38765:SF1">
    <property type="entry name" value="DUF484 DOMAIN-CONTAINING PROTEIN"/>
    <property type="match status" value="1"/>
</dbReference>
<dbReference type="EMBL" id="FR687359">
    <property type="protein sequence ID" value="CBW76330.1"/>
    <property type="molecule type" value="Genomic_DNA"/>
</dbReference>
<proteinExistence type="predicted"/>
<name>E5AN77_MYCRK</name>
<dbReference type="PANTHER" id="PTHR38765">
    <property type="entry name" value="DUF484 DOMAIN-CONTAINING PROTEIN"/>
    <property type="match status" value="1"/>
</dbReference>
<organism evidence="3 4">
    <name type="scientific">Mycetohabitans rhizoxinica (strain DSM 19002 / CIP 109453 / HKI 454)</name>
    <name type="common">Paraburkholderia rhizoxinica</name>
    <dbReference type="NCBI Taxonomy" id="882378"/>
    <lineage>
        <taxon>Bacteria</taxon>
        <taxon>Pseudomonadati</taxon>
        <taxon>Pseudomonadota</taxon>
        <taxon>Betaproteobacteria</taxon>
        <taxon>Burkholderiales</taxon>
        <taxon>Burkholderiaceae</taxon>
        <taxon>Mycetohabitans</taxon>
    </lineage>
</organism>
<evidence type="ECO:0008006" key="5">
    <source>
        <dbReference type="Google" id="ProtNLM"/>
    </source>
</evidence>
<dbReference type="Pfam" id="PF04340">
    <property type="entry name" value="DUF484"/>
    <property type="match status" value="1"/>
</dbReference>
<dbReference type="InterPro" id="IPR007435">
    <property type="entry name" value="DUF484"/>
</dbReference>
<reference evidence="3 4" key="1">
    <citation type="journal article" date="2011" name="J. Bacteriol.">
        <title>Complete genome sequence of Burkholderia rhizoxinica, an endosymbiont of Rhizopus microsporus.</title>
        <authorList>
            <person name="Lackner G."/>
            <person name="Moebius N."/>
            <person name="Partida-Martinez L."/>
            <person name="Hertweck C."/>
        </authorList>
    </citation>
    <scope>NUCLEOTIDE SEQUENCE [LARGE SCALE GENOMIC DNA]</scope>
    <source>
        <strain evidence="4">DSM 19002 / CIP 109453 / HKI 454</strain>
    </source>
</reference>
<accession>E5AN77</accession>
<evidence type="ECO:0000256" key="2">
    <source>
        <dbReference type="SAM" id="MobiDB-lite"/>
    </source>
</evidence>
<keyword evidence="1" id="KW-0175">Coiled coil</keyword>
<dbReference type="STRING" id="882378.RBRH_03423"/>
<feature type="region of interest" description="Disordered" evidence="2">
    <location>
        <begin position="197"/>
        <end position="219"/>
    </location>
</feature>
<dbReference type="Proteomes" id="UP000007437">
    <property type="component" value="Chromosome"/>
</dbReference>
<dbReference type="eggNOG" id="COG3159">
    <property type="taxonomic scope" value="Bacteria"/>
</dbReference>
<dbReference type="SUPFAM" id="SSF55781">
    <property type="entry name" value="GAF domain-like"/>
    <property type="match status" value="1"/>
</dbReference>
<dbReference type="AlphaFoldDB" id="E5AN77"/>
<dbReference type="Gene3D" id="3.30.450.40">
    <property type="match status" value="1"/>
</dbReference>
<evidence type="ECO:0000313" key="3">
    <source>
        <dbReference type="EMBL" id="CBW76330.1"/>
    </source>
</evidence>
<dbReference type="KEGG" id="brh:RBRH_03423"/>
<feature type="coiled-coil region" evidence="1">
    <location>
        <begin position="53"/>
        <end position="80"/>
    </location>
</feature>
<gene>
    <name evidence="3" type="ordered locus">RBRH_03423</name>
</gene>
<protein>
    <recommendedName>
        <fullName evidence="5">DUF484 family protein</fullName>
    </recommendedName>
</protein>
<dbReference type="HOGENOM" id="CLU_073320_1_0_4"/>
<sequence length="282" mass="30307">MPDARRPLKLKPKTIMNDREVADYLLANPQFFDRHAELLATVRLSNPHGKAAVSLQERQIGLLRDKYKQLERRLAELLRHGHENDSLSAKCQRWTLRVIAEHDPHALPATITSGLREIFDVPQAALRVWDVATAYAQAQFARSVGEEIRIFASSLVTPYCGANAGFEAAQWLSDAPAPQGGAEAGLSLAVTTPDRASGAAHAPCADAQPGSAAGNDTGASQQTASIALIPLRDAQQADAENVFGLLVLGSPDPRRFHDGMATDFLSQIGALASAALSRLRAH</sequence>
<evidence type="ECO:0000256" key="1">
    <source>
        <dbReference type="SAM" id="Coils"/>
    </source>
</evidence>
<dbReference type="InterPro" id="IPR029016">
    <property type="entry name" value="GAF-like_dom_sf"/>
</dbReference>